<protein>
    <submittedName>
        <fullName evidence="2">Uncharacterized protein</fullName>
    </submittedName>
</protein>
<dbReference type="Proteomes" id="UP000694402">
    <property type="component" value="Unassembled WGS sequence"/>
</dbReference>
<feature type="compositionally biased region" description="Basic and acidic residues" evidence="1">
    <location>
        <begin position="108"/>
        <end position="130"/>
    </location>
</feature>
<organism evidence="2 3">
    <name type="scientific">Oncorhynchus tshawytscha</name>
    <name type="common">Chinook salmon</name>
    <name type="synonym">Salmo tshawytscha</name>
    <dbReference type="NCBI Taxonomy" id="74940"/>
    <lineage>
        <taxon>Eukaryota</taxon>
        <taxon>Metazoa</taxon>
        <taxon>Chordata</taxon>
        <taxon>Craniata</taxon>
        <taxon>Vertebrata</taxon>
        <taxon>Euteleostomi</taxon>
        <taxon>Actinopterygii</taxon>
        <taxon>Neopterygii</taxon>
        <taxon>Teleostei</taxon>
        <taxon>Protacanthopterygii</taxon>
        <taxon>Salmoniformes</taxon>
        <taxon>Salmonidae</taxon>
        <taxon>Salmoninae</taxon>
        <taxon>Oncorhynchus</taxon>
    </lineage>
</organism>
<reference evidence="2" key="3">
    <citation type="submission" date="2025-09" db="UniProtKB">
        <authorList>
            <consortium name="Ensembl"/>
        </authorList>
    </citation>
    <scope>IDENTIFICATION</scope>
</reference>
<keyword evidence="3" id="KW-1185">Reference proteome</keyword>
<name>A0AAZ3PDX7_ONCTS</name>
<evidence type="ECO:0000256" key="1">
    <source>
        <dbReference type="SAM" id="MobiDB-lite"/>
    </source>
</evidence>
<sequence length="140" mass="15820">MNKVPSTFLNFIQILFGAGHWVTIAANKYEGSIHLVLFVAQDLVLILGGDWRHDLEDQAVRTLQPRAMYKVYLAANVLALWCILSRRYMWAVGSAGASRRWFEREGRTEGDRGVRDGGLREGGWRSHMGEEGGVFSVPQR</sequence>
<reference evidence="3" key="1">
    <citation type="journal article" date="2018" name="PLoS ONE">
        <title>Chinook salmon (Oncorhynchus tshawytscha) genome and transcriptome.</title>
        <authorList>
            <person name="Christensen K.A."/>
            <person name="Leong J.S."/>
            <person name="Sakhrani D."/>
            <person name="Biagi C.A."/>
            <person name="Minkley D.R."/>
            <person name="Withler R.E."/>
            <person name="Rondeau E.B."/>
            <person name="Koop B.F."/>
            <person name="Devlin R.H."/>
        </authorList>
    </citation>
    <scope>NUCLEOTIDE SEQUENCE [LARGE SCALE GENOMIC DNA]</scope>
</reference>
<dbReference type="AlphaFoldDB" id="A0AAZ3PDX7"/>
<evidence type="ECO:0000313" key="2">
    <source>
        <dbReference type="Ensembl" id="ENSOTSP00005114059.1"/>
    </source>
</evidence>
<dbReference type="Ensembl" id="ENSOTST00005117193.1">
    <property type="protein sequence ID" value="ENSOTSP00005114059.1"/>
    <property type="gene ID" value="ENSOTSG00005070529.1"/>
</dbReference>
<accession>A0AAZ3PDX7</accession>
<evidence type="ECO:0000313" key="3">
    <source>
        <dbReference type="Proteomes" id="UP000694402"/>
    </source>
</evidence>
<reference evidence="2" key="2">
    <citation type="submission" date="2025-08" db="UniProtKB">
        <authorList>
            <consortium name="Ensembl"/>
        </authorList>
    </citation>
    <scope>IDENTIFICATION</scope>
</reference>
<feature type="region of interest" description="Disordered" evidence="1">
    <location>
        <begin position="108"/>
        <end position="140"/>
    </location>
</feature>
<dbReference type="GeneTree" id="ENSGT01060000253683"/>
<proteinExistence type="predicted"/>
<gene>
    <name evidence="2" type="primary">NME3</name>
</gene>